<dbReference type="GO" id="GO:0051560">
    <property type="term" value="P:mitochondrial calcium ion homeostasis"/>
    <property type="evidence" value="ECO:0000318"/>
    <property type="project" value="GO_Central"/>
</dbReference>
<keyword evidence="8" id="KW-0406">Ion transport</keyword>
<dbReference type="InterPro" id="IPR039055">
    <property type="entry name" value="MCU_fam"/>
</dbReference>
<keyword evidence="14" id="KW-1185">Reference proteome</keyword>
<keyword evidence="4" id="KW-0109">Calcium transport</keyword>
<evidence type="ECO:0000256" key="3">
    <source>
        <dbReference type="ARBA" id="ARBA00022448"/>
    </source>
</evidence>
<evidence type="ECO:0000256" key="1">
    <source>
        <dbReference type="ARBA" id="ARBA00004141"/>
    </source>
</evidence>
<comment type="subcellular location">
    <subcellularLocation>
        <location evidence="1">Membrane</location>
        <topology evidence="1">Multi-pass membrane protein</topology>
    </subcellularLocation>
</comment>
<dbReference type="FunCoup" id="A0A251VE02">
    <property type="interactions" value="226"/>
</dbReference>
<evidence type="ECO:0000256" key="2">
    <source>
        <dbReference type="ARBA" id="ARBA00005653"/>
    </source>
</evidence>
<keyword evidence="5 10" id="KW-0812">Transmembrane</keyword>
<feature type="transmembrane region" description="Helical" evidence="10">
    <location>
        <begin position="211"/>
        <end position="231"/>
    </location>
</feature>
<proteinExistence type="inferred from homology"/>
<keyword evidence="3" id="KW-0813">Transport</keyword>
<keyword evidence="6" id="KW-0106">Calcium</keyword>
<organism evidence="13 14">
    <name type="scientific">Helianthus annuus</name>
    <name type="common">Common sunflower</name>
    <dbReference type="NCBI Taxonomy" id="4232"/>
    <lineage>
        <taxon>Eukaryota</taxon>
        <taxon>Viridiplantae</taxon>
        <taxon>Streptophyta</taxon>
        <taxon>Embryophyta</taxon>
        <taxon>Tracheophyta</taxon>
        <taxon>Spermatophyta</taxon>
        <taxon>Magnoliopsida</taxon>
        <taxon>eudicotyledons</taxon>
        <taxon>Gunneridae</taxon>
        <taxon>Pentapetalae</taxon>
        <taxon>asterids</taxon>
        <taxon>campanulids</taxon>
        <taxon>Asterales</taxon>
        <taxon>Asteraceae</taxon>
        <taxon>Asteroideae</taxon>
        <taxon>Heliantheae alliance</taxon>
        <taxon>Heliantheae</taxon>
        <taxon>Helianthus</taxon>
    </lineage>
</organism>
<keyword evidence="7 10" id="KW-1133">Transmembrane helix</keyword>
<comment type="similarity">
    <text evidence="2">Belongs to the MCU (TC 1.A.77) family.</text>
</comment>
<keyword evidence="9 10" id="KW-0472">Membrane</keyword>
<protein>
    <submittedName>
        <fullName evidence="12">Calcium uniporter protein</fullName>
    </submittedName>
    <submittedName>
        <fullName evidence="13">Putative coiled-coil domain containing protein 109</fullName>
    </submittedName>
</protein>
<dbReference type="PANTHER" id="PTHR13462">
    <property type="entry name" value="CALCIUM UNIPORTER PROTEIN, MITOCHONDRIAL"/>
    <property type="match status" value="1"/>
</dbReference>
<reference evidence="12" key="3">
    <citation type="submission" date="2020-06" db="EMBL/GenBank/DDBJ databases">
        <title>Helianthus annuus Genome sequencing and assembly Release 2.</title>
        <authorList>
            <person name="Gouzy J."/>
            <person name="Langlade N."/>
            <person name="Munos S."/>
        </authorList>
    </citation>
    <scope>NUCLEOTIDE SEQUENCE</scope>
    <source>
        <tissue evidence="12">Leaves</tissue>
    </source>
</reference>
<accession>A0A251VE02</accession>
<dbReference type="GO" id="GO:1990246">
    <property type="term" value="C:uniplex complex"/>
    <property type="evidence" value="ECO:0000318"/>
    <property type="project" value="GO_Central"/>
</dbReference>
<name>A0A251VE02_HELAN</name>
<sequence>MALRNAITKRLYKHLLPSSQKSLPNFHHHLFSSPETSSSTTDSIFFRKQTNRSPRFNQPDFFYIPVGEKLNISDCDPMTKNAPFGSGSGGLSVSDARKMVRCLQLQNVRSAVKMIQANSISYAEFVNVCMDTCGNRDQGVEFAKVLDVSGDVIVLGNVVFLRPDQIAKSMERVISQSMTMPNDPWKQELEELERQMALIDQKAISLVRCELYCGLGLLILQTLVFMRLTFWELSWDVMEPICFFVTSFHFALAYMFFLRTSKEPSFEGYFRQRFRVKRRKLMRTHKFDYKRYNELCNFVYPNYQGKLVFCN</sequence>
<evidence type="ECO:0000256" key="6">
    <source>
        <dbReference type="ARBA" id="ARBA00022837"/>
    </source>
</evidence>
<dbReference type="EMBL" id="CM007891">
    <property type="protein sequence ID" value="OTG33820.1"/>
    <property type="molecule type" value="Genomic_DNA"/>
</dbReference>
<evidence type="ECO:0000256" key="4">
    <source>
        <dbReference type="ARBA" id="ARBA00022568"/>
    </source>
</evidence>
<evidence type="ECO:0000313" key="13">
    <source>
        <dbReference type="EMBL" id="OTG33820.1"/>
    </source>
</evidence>
<dbReference type="GO" id="GO:0036444">
    <property type="term" value="P:calcium import into the mitochondrion"/>
    <property type="evidence" value="ECO:0000318"/>
    <property type="project" value="GO_Central"/>
</dbReference>
<evidence type="ECO:0000256" key="8">
    <source>
        <dbReference type="ARBA" id="ARBA00023065"/>
    </source>
</evidence>
<evidence type="ECO:0000256" key="10">
    <source>
        <dbReference type="SAM" id="Phobius"/>
    </source>
</evidence>
<dbReference type="EMBL" id="MNCJ02000317">
    <property type="protein sequence ID" value="KAF5817853.1"/>
    <property type="molecule type" value="Genomic_DNA"/>
</dbReference>
<reference evidence="12 14" key="1">
    <citation type="journal article" date="2017" name="Nature">
        <title>The sunflower genome provides insights into oil metabolism, flowering and Asterid evolution.</title>
        <authorList>
            <person name="Badouin H."/>
            <person name="Gouzy J."/>
            <person name="Grassa C.J."/>
            <person name="Murat F."/>
            <person name="Staton S.E."/>
            <person name="Cottret L."/>
            <person name="Lelandais-Briere C."/>
            <person name="Owens G.L."/>
            <person name="Carrere S."/>
            <person name="Mayjonade B."/>
            <person name="Legrand L."/>
            <person name="Gill N."/>
            <person name="Kane N.C."/>
            <person name="Bowers J.E."/>
            <person name="Hubner S."/>
            <person name="Bellec A."/>
            <person name="Berard A."/>
            <person name="Berges H."/>
            <person name="Blanchet N."/>
            <person name="Boniface M.C."/>
            <person name="Brunel D."/>
            <person name="Catrice O."/>
            <person name="Chaidir N."/>
            <person name="Claudel C."/>
            <person name="Donnadieu C."/>
            <person name="Faraut T."/>
            <person name="Fievet G."/>
            <person name="Helmstetter N."/>
            <person name="King M."/>
            <person name="Knapp S.J."/>
            <person name="Lai Z."/>
            <person name="Le Paslier M.C."/>
            <person name="Lippi Y."/>
            <person name="Lorenzon L."/>
            <person name="Mandel J.R."/>
            <person name="Marage G."/>
            <person name="Marchand G."/>
            <person name="Marquand E."/>
            <person name="Bret-Mestries E."/>
            <person name="Morien E."/>
            <person name="Nambeesan S."/>
            <person name="Nguyen T."/>
            <person name="Pegot-Espagnet P."/>
            <person name="Pouilly N."/>
            <person name="Raftis F."/>
            <person name="Sallet E."/>
            <person name="Schiex T."/>
            <person name="Thomas J."/>
            <person name="Vandecasteele C."/>
            <person name="Vares D."/>
            <person name="Vear F."/>
            <person name="Vautrin S."/>
            <person name="Crespi M."/>
            <person name="Mangin B."/>
            <person name="Burke J.M."/>
            <person name="Salse J."/>
            <person name="Munos S."/>
            <person name="Vincourt P."/>
            <person name="Rieseberg L.H."/>
            <person name="Langlade N.B."/>
        </authorList>
    </citation>
    <scope>NUCLEOTIDE SEQUENCE [LARGE SCALE GENOMIC DNA]</scope>
    <source>
        <strain evidence="14">cv. SF193</strain>
        <tissue evidence="12">Leaves</tissue>
    </source>
</reference>
<dbReference type="PANTHER" id="PTHR13462:SF17">
    <property type="entry name" value="CALCIUM UNIPORTER PROTEIN 4, MITOCHONDRIAL"/>
    <property type="match status" value="1"/>
</dbReference>
<dbReference type="GO" id="GO:0015292">
    <property type="term" value="F:uniporter activity"/>
    <property type="evidence" value="ECO:0000318"/>
    <property type="project" value="GO_Central"/>
</dbReference>
<dbReference type="InParanoid" id="A0A251VE02"/>
<dbReference type="OMA" id="DHSGCVV"/>
<dbReference type="AlphaFoldDB" id="A0A251VE02"/>
<evidence type="ECO:0000313" key="14">
    <source>
        <dbReference type="Proteomes" id="UP000215914"/>
    </source>
</evidence>
<dbReference type="OrthoDB" id="278338at2759"/>
<evidence type="ECO:0000313" key="12">
    <source>
        <dbReference type="EMBL" id="KAF5817853.1"/>
    </source>
</evidence>
<feature type="transmembrane region" description="Helical" evidence="10">
    <location>
        <begin position="237"/>
        <end position="257"/>
    </location>
</feature>
<dbReference type="Gramene" id="mRNA:HanXRQr2_Chr02g0057871">
    <property type="protein sequence ID" value="mRNA:HanXRQr2_Chr02g0057871"/>
    <property type="gene ID" value="HanXRQr2_Chr02g0057871"/>
</dbReference>
<dbReference type="Proteomes" id="UP000215914">
    <property type="component" value="Chromosome 2"/>
</dbReference>
<feature type="domain" description="Calcium uniporter protein C-terminal" evidence="11">
    <location>
        <begin position="137"/>
        <end position="295"/>
    </location>
</feature>
<evidence type="ECO:0000259" key="11">
    <source>
        <dbReference type="Pfam" id="PF04678"/>
    </source>
</evidence>
<gene>
    <name evidence="13" type="ORF">HannXRQ_Chr02g0038891</name>
    <name evidence="12" type="ORF">HanXRQr2_Chr02g0057871</name>
</gene>
<evidence type="ECO:0000256" key="9">
    <source>
        <dbReference type="ARBA" id="ARBA00023136"/>
    </source>
</evidence>
<dbReference type="InterPro" id="IPR006769">
    <property type="entry name" value="MCU_C"/>
</dbReference>
<evidence type="ECO:0000256" key="7">
    <source>
        <dbReference type="ARBA" id="ARBA00022989"/>
    </source>
</evidence>
<dbReference type="GO" id="GO:0005262">
    <property type="term" value="F:calcium channel activity"/>
    <property type="evidence" value="ECO:0000318"/>
    <property type="project" value="GO_Central"/>
</dbReference>
<evidence type="ECO:0000256" key="5">
    <source>
        <dbReference type="ARBA" id="ARBA00022692"/>
    </source>
</evidence>
<dbReference type="STRING" id="4232.A0A251VE02"/>
<reference evidence="13" key="2">
    <citation type="submission" date="2017-02" db="EMBL/GenBank/DDBJ databases">
        <title>Sunflower complete genome.</title>
        <authorList>
            <person name="Langlade N."/>
            <person name="Munos S."/>
        </authorList>
    </citation>
    <scope>NUCLEOTIDE SEQUENCE [LARGE SCALE GENOMIC DNA]</scope>
    <source>
        <tissue evidence="13">Leaves</tissue>
    </source>
</reference>
<dbReference type="Pfam" id="PF04678">
    <property type="entry name" value="MCU"/>
    <property type="match status" value="1"/>
</dbReference>